<feature type="transmembrane region" description="Helical" evidence="1">
    <location>
        <begin position="7"/>
        <end position="25"/>
    </location>
</feature>
<dbReference type="EMBL" id="CP048113">
    <property type="protein sequence ID" value="QHS62240.1"/>
    <property type="molecule type" value="Genomic_DNA"/>
</dbReference>
<evidence type="ECO:0000313" key="2">
    <source>
        <dbReference type="EMBL" id="QHS62240.1"/>
    </source>
</evidence>
<dbReference type="AlphaFoldDB" id="A0A6B9ZIK3"/>
<keyword evidence="3" id="KW-1185">Reference proteome</keyword>
<organism evidence="2 3">
    <name type="scientific">Chitinophaga agri</name>
    <dbReference type="NCBI Taxonomy" id="2703787"/>
    <lineage>
        <taxon>Bacteria</taxon>
        <taxon>Pseudomonadati</taxon>
        <taxon>Bacteroidota</taxon>
        <taxon>Chitinophagia</taxon>
        <taxon>Chitinophagales</taxon>
        <taxon>Chitinophagaceae</taxon>
        <taxon>Chitinophaga</taxon>
    </lineage>
</organism>
<evidence type="ECO:0008006" key="4">
    <source>
        <dbReference type="Google" id="ProtNLM"/>
    </source>
</evidence>
<feature type="transmembrane region" description="Helical" evidence="1">
    <location>
        <begin position="86"/>
        <end position="106"/>
    </location>
</feature>
<reference evidence="2 3" key="1">
    <citation type="submission" date="2020-01" db="EMBL/GenBank/DDBJ databases">
        <title>Complete genome sequence of Chitinophaga sp. H33E-04 isolated from quinoa roots.</title>
        <authorList>
            <person name="Weon H.-Y."/>
            <person name="Lee S.A."/>
        </authorList>
    </citation>
    <scope>NUCLEOTIDE SEQUENCE [LARGE SCALE GENOMIC DNA]</scope>
    <source>
        <strain evidence="2 3">H33E-04</strain>
    </source>
</reference>
<feature type="transmembrane region" description="Helical" evidence="1">
    <location>
        <begin position="31"/>
        <end position="51"/>
    </location>
</feature>
<evidence type="ECO:0000313" key="3">
    <source>
        <dbReference type="Proteomes" id="UP000476411"/>
    </source>
</evidence>
<dbReference type="KEGG" id="chih:GWR21_22315"/>
<evidence type="ECO:0000256" key="1">
    <source>
        <dbReference type="SAM" id="Phobius"/>
    </source>
</evidence>
<feature type="transmembrane region" description="Helical" evidence="1">
    <location>
        <begin position="63"/>
        <end position="80"/>
    </location>
</feature>
<keyword evidence="1" id="KW-1133">Transmembrane helix</keyword>
<gene>
    <name evidence="2" type="ORF">GWR21_22315</name>
</gene>
<name>A0A6B9ZIK3_9BACT</name>
<keyword evidence="1" id="KW-0472">Membrane</keyword>
<accession>A0A6B9ZIK3</accession>
<keyword evidence="1" id="KW-0812">Transmembrane</keyword>
<protein>
    <recommendedName>
        <fullName evidence="4">Integral membrane protein</fullName>
    </recommendedName>
</protein>
<sequence length="113" mass="13095">MKIVPYILLYLILAVAWCILFYHFMSPQKSSQLILLLASGTAFYSLIWALLISLFQRLLGWRGYGMLWVPVAIAIVFLLGMDRSTFVFMIGLMFISELVSLTKILAYRRRNPR</sequence>
<proteinExistence type="predicted"/>
<dbReference type="Proteomes" id="UP000476411">
    <property type="component" value="Chromosome"/>
</dbReference>
<dbReference type="RefSeq" id="WP_162333891.1">
    <property type="nucleotide sequence ID" value="NZ_CP048113.1"/>
</dbReference>